<keyword evidence="2" id="KW-0863">Zinc-finger</keyword>
<dbReference type="Gene3D" id="1.10.565.10">
    <property type="entry name" value="Retinoid X Receptor"/>
    <property type="match status" value="1"/>
</dbReference>
<dbReference type="GO" id="GO:0045944">
    <property type="term" value="P:positive regulation of transcription by RNA polymerase II"/>
    <property type="evidence" value="ECO:0007669"/>
    <property type="project" value="TreeGrafter"/>
</dbReference>
<dbReference type="GO" id="GO:0030154">
    <property type="term" value="P:cell differentiation"/>
    <property type="evidence" value="ECO:0007669"/>
    <property type="project" value="TreeGrafter"/>
</dbReference>
<dbReference type="GO" id="GO:0004879">
    <property type="term" value="F:nuclear receptor activity"/>
    <property type="evidence" value="ECO:0007669"/>
    <property type="project" value="TreeGrafter"/>
</dbReference>
<feature type="domain" description="Nuclear receptor" evidence="9">
    <location>
        <begin position="5"/>
        <end position="57"/>
    </location>
</feature>
<keyword evidence="11" id="KW-1185">Reference proteome</keyword>
<organism evidence="10">
    <name type="scientific">Medioppia subpectinata</name>
    <dbReference type="NCBI Taxonomy" id="1979941"/>
    <lineage>
        <taxon>Eukaryota</taxon>
        <taxon>Metazoa</taxon>
        <taxon>Ecdysozoa</taxon>
        <taxon>Arthropoda</taxon>
        <taxon>Chelicerata</taxon>
        <taxon>Arachnida</taxon>
        <taxon>Acari</taxon>
        <taxon>Acariformes</taxon>
        <taxon>Sarcoptiformes</taxon>
        <taxon>Oribatida</taxon>
        <taxon>Brachypylina</taxon>
        <taxon>Oppioidea</taxon>
        <taxon>Oppiidae</taxon>
        <taxon>Medioppia</taxon>
    </lineage>
</organism>
<dbReference type="InterPro" id="IPR001628">
    <property type="entry name" value="Znf_hrmn_rcpt"/>
</dbReference>
<dbReference type="EMBL" id="OC860467">
    <property type="protein sequence ID" value="CAD7628611.1"/>
    <property type="molecule type" value="Genomic_DNA"/>
</dbReference>
<accession>A0A7R9KSM2</accession>
<keyword evidence="3" id="KW-0862">Zinc</keyword>
<keyword evidence="4" id="KW-0805">Transcription regulation</keyword>
<dbReference type="GO" id="GO:0000122">
    <property type="term" value="P:negative regulation of transcription by RNA polymerase II"/>
    <property type="evidence" value="ECO:0007669"/>
    <property type="project" value="TreeGrafter"/>
</dbReference>
<dbReference type="SMART" id="SM00399">
    <property type="entry name" value="ZnF_C4"/>
    <property type="match status" value="1"/>
</dbReference>
<name>A0A7R9KSM2_9ACAR</name>
<evidence type="ECO:0000256" key="8">
    <source>
        <dbReference type="ARBA" id="ARBA00023242"/>
    </source>
</evidence>
<evidence type="ECO:0000313" key="10">
    <source>
        <dbReference type="EMBL" id="CAD7628611.1"/>
    </source>
</evidence>
<dbReference type="PANTHER" id="PTHR24082:SF283">
    <property type="entry name" value="NUCLEAR HORMONE RECEPTOR HR96"/>
    <property type="match status" value="1"/>
</dbReference>
<evidence type="ECO:0000256" key="5">
    <source>
        <dbReference type="ARBA" id="ARBA00023125"/>
    </source>
</evidence>
<dbReference type="PANTHER" id="PTHR24082">
    <property type="entry name" value="NUCLEAR HORMONE RECEPTOR"/>
    <property type="match status" value="1"/>
</dbReference>
<dbReference type="GO" id="GO:0000978">
    <property type="term" value="F:RNA polymerase II cis-regulatory region sequence-specific DNA binding"/>
    <property type="evidence" value="ECO:0007669"/>
    <property type="project" value="TreeGrafter"/>
</dbReference>
<evidence type="ECO:0000313" key="11">
    <source>
        <dbReference type="Proteomes" id="UP000759131"/>
    </source>
</evidence>
<keyword evidence="6" id="KW-0804">Transcription</keyword>
<reference evidence="10" key="1">
    <citation type="submission" date="2020-11" db="EMBL/GenBank/DDBJ databases">
        <authorList>
            <person name="Tran Van P."/>
        </authorList>
    </citation>
    <scope>NUCLEOTIDE SEQUENCE</scope>
</reference>
<dbReference type="InterPro" id="IPR013088">
    <property type="entry name" value="Znf_NHR/GATA"/>
</dbReference>
<keyword evidence="5" id="KW-0238">DNA-binding</keyword>
<keyword evidence="8" id="KW-0539">Nucleus</keyword>
<proteinExistence type="predicted"/>
<dbReference type="InterPro" id="IPR035500">
    <property type="entry name" value="NHR-like_dom_sf"/>
</dbReference>
<dbReference type="PROSITE" id="PS51030">
    <property type="entry name" value="NUCLEAR_REC_DBD_2"/>
    <property type="match status" value="1"/>
</dbReference>
<dbReference type="Proteomes" id="UP000759131">
    <property type="component" value="Unassembled WGS sequence"/>
</dbReference>
<dbReference type="SUPFAM" id="SSF48508">
    <property type="entry name" value="Nuclear receptor ligand-binding domain"/>
    <property type="match status" value="1"/>
</dbReference>
<dbReference type="PRINTS" id="PR00047">
    <property type="entry name" value="STROIDFINGER"/>
</dbReference>
<protein>
    <recommendedName>
        <fullName evidence="9">Nuclear receptor domain-containing protein</fullName>
    </recommendedName>
</protein>
<evidence type="ECO:0000256" key="7">
    <source>
        <dbReference type="ARBA" id="ARBA00023170"/>
    </source>
</evidence>
<dbReference type="Gene3D" id="3.30.50.10">
    <property type="entry name" value="Erythroid Transcription Factor GATA-1, subunit A"/>
    <property type="match status" value="1"/>
</dbReference>
<evidence type="ECO:0000259" key="9">
    <source>
        <dbReference type="PROSITE" id="PS51030"/>
    </source>
</evidence>
<keyword evidence="7" id="KW-0675">Receptor</keyword>
<dbReference type="SUPFAM" id="SSF57716">
    <property type="entry name" value="Glucocorticoid receptor-like (DNA-binding domain)"/>
    <property type="match status" value="1"/>
</dbReference>
<evidence type="ECO:0000256" key="1">
    <source>
        <dbReference type="ARBA" id="ARBA00022723"/>
    </source>
</evidence>
<sequence>MSEYSKICGVCGDKALGRNFCALSCESCKAFFRRNANNLNKYKCVFQNNCEMNVEMRTEVILNESEKEVRKRKIQTKRQKTIADTNDVSKLDDQMDALDNSSPTSTLIVNDSEETYNIDILDILQNNNISKETLDLQINEIESILSDESNSSAVTALSTYCETIPAHIICNTLNVSEGMKFNELMAATYDERLVTIPRPTAEVSDVSEGIQMLAIHCEIGVREQTKGFKKLRAFNTMCENDQLLLFKSAAIQMACMRSIYCYHHDRKQWTFPQEETNTSSLLQLRVFKNKLPHIYSQIKMLYETGCDLSDDKNILHMCTAIVFMHLLQRYLLMKYQSERDLQRKCMTNILDSCPPNISPLLNEIYDRDCPQLMAS</sequence>
<dbReference type="InterPro" id="IPR050234">
    <property type="entry name" value="Nuclear_hormone_rcpt_NR1"/>
</dbReference>
<dbReference type="OrthoDB" id="5850793at2759"/>
<evidence type="ECO:0000256" key="2">
    <source>
        <dbReference type="ARBA" id="ARBA00022771"/>
    </source>
</evidence>
<dbReference type="GO" id="GO:0008270">
    <property type="term" value="F:zinc ion binding"/>
    <property type="evidence" value="ECO:0007669"/>
    <property type="project" value="UniProtKB-KW"/>
</dbReference>
<dbReference type="EMBL" id="CAJPIZ010005892">
    <property type="protein sequence ID" value="CAG2109041.1"/>
    <property type="molecule type" value="Genomic_DNA"/>
</dbReference>
<dbReference type="PROSITE" id="PS00031">
    <property type="entry name" value="NUCLEAR_REC_DBD_1"/>
    <property type="match status" value="1"/>
</dbReference>
<evidence type="ECO:0000256" key="3">
    <source>
        <dbReference type="ARBA" id="ARBA00022833"/>
    </source>
</evidence>
<gene>
    <name evidence="10" type="ORF">OSB1V03_LOCUS9032</name>
</gene>
<dbReference type="AlphaFoldDB" id="A0A7R9KSM2"/>
<keyword evidence="1" id="KW-0479">Metal-binding</keyword>
<dbReference type="Pfam" id="PF00105">
    <property type="entry name" value="zf-C4"/>
    <property type="match status" value="1"/>
</dbReference>
<evidence type="ECO:0000256" key="6">
    <source>
        <dbReference type="ARBA" id="ARBA00023163"/>
    </source>
</evidence>
<evidence type="ECO:0000256" key="4">
    <source>
        <dbReference type="ARBA" id="ARBA00023015"/>
    </source>
</evidence>